<dbReference type="GO" id="GO:0046872">
    <property type="term" value="F:metal ion binding"/>
    <property type="evidence" value="ECO:0007669"/>
    <property type="project" value="UniProtKB-KW"/>
</dbReference>
<dbReference type="KEGG" id="celz:E5225_09395"/>
<dbReference type="SUPFAM" id="SSF102114">
    <property type="entry name" value="Radical SAM enzymes"/>
    <property type="match status" value="1"/>
</dbReference>
<evidence type="ECO:0000256" key="1">
    <source>
        <dbReference type="ARBA" id="ARBA00012167"/>
    </source>
</evidence>
<name>A0A4P7SI49_9CELL</name>
<dbReference type="InterPro" id="IPR040064">
    <property type="entry name" value="MoaA-like"/>
</dbReference>
<dbReference type="InterPro" id="IPR000385">
    <property type="entry name" value="MoaA_NifB_PqqE_Fe-S-bd_CS"/>
</dbReference>
<dbReference type="EC" id="4.1.99.22" evidence="1 12"/>
<evidence type="ECO:0000313" key="15">
    <source>
        <dbReference type="EMBL" id="QCB93742.1"/>
    </source>
</evidence>
<keyword evidence="3 12" id="KW-0949">S-adenosyl-L-methionine</keyword>
<evidence type="ECO:0000313" key="16">
    <source>
        <dbReference type="Proteomes" id="UP000296469"/>
    </source>
</evidence>
<dbReference type="PANTHER" id="PTHR22960">
    <property type="entry name" value="MOLYBDOPTERIN COFACTOR SYNTHESIS PROTEIN A"/>
    <property type="match status" value="1"/>
</dbReference>
<dbReference type="InterPro" id="IPR013785">
    <property type="entry name" value="Aldolase_TIM"/>
</dbReference>
<reference evidence="15 16" key="1">
    <citation type="submission" date="2019-04" db="EMBL/GenBank/DDBJ databases">
        <title>Isolation and identification of Cellulomonas shaoxiangyii sp. Nov. isolated from feces of the Tibetan antelopes (Pantholops hodgsonii) in the Qinghai-Tibet plateau of China.</title>
        <authorList>
            <person name="Tian Z."/>
        </authorList>
    </citation>
    <scope>NUCLEOTIDE SEQUENCE [LARGE SCALE GENOMIC DNA]</scope>
    <source>
        <strain evidence="15 16">Z28</strain>
    </source>
</reference>
<dbReference type="PROSITE" id="PS01305">
    <property type="entry name" value="MOAA_NIFB_PQQE"/>
    <property type="match status" value="1"/>
</dbReference>
<feature type="binding site" evidence="12">
    <location>
        <position position="77"/>
    </location>
    <ligand>
        <name>S-adenosyl-L-methionine</name>
        <dbReference type="ChEBI" id="CHEBI:59789"/>
    </ligand>
</feature>
<feature type="binding site" evidence="12">
    <location>
        <position position="314"/>
    </location>
    <ligand>
        <name>[4Fe-4S] cluster</name>
        <dbReference type="ChEBI" id="CHEBI:49883"/>
        <label>2</label>
        <note>4Fe-4S-substrate</note>
    </ligand>
</feature>
<dbReference type="CDD" id="cd01335">
    <property type="entry name" value="Radical_SAM"/>
    <property type="match status" value="1"/>
</dbReference>
<dbReference type="HAMAP" id="MF_01225_B">
    <property type="entry name" value="MoaA_B"/>
    <property type="match status" value="1"/>
</dbReference>
<feature type="binding site" evidence="12">
    <location>
        <begin position="316"/>
        <end position="318"/>
    </location>
    <ligand>
        <name>GTP</name>
        <dbReference type="ChEBI" id="CHEBI:37565"/>
    </ligand>
</feature>
<feature type="binding site" evidence="12">
    <location>
        <position position="211"/>
    </location>
    <ligand>
        <name>GTP</name>
        <dbReference type="ChEBI" id="CHEBI:37565"/>
    </ligand>
</feature>
<keyword evidence="5 12" id="KW-0547">Nucleotide-binding</keyword>
<dbReference type="GO" id="GO:0006777">
    <property type="term" value="P:Mo-molybdopterin cofactor biosynthetic process"/>
    <property type="evidence" value="ECO:0007669"/>
    <property type="project" value="UniProtKB-UniRule"/>
</dbReference>
<accession>A0A4P7SI49</accession>
<dbReference type="UniPathway" id="UPA00344"/>
<comment type="subunit">
    <text evidence="12">Monomer and homodimer.</text>
</comment>
<dbReference type="InterPro" id="IPR007197">
    <property type="entry name" value="rSAM"/>
</dbReference>
<dbReference type="InterPro" id="IPR013483">
    <property type="entry name" value="MoaA"/>
</dbReference>
<keyword evidence="16" id="KW-1185">Reference proteome</keyword>
<evidence type="ECO:0000256" key="9">
    <source>
        <dbReference type="ARBA" id="ARBA00023150"/>
    </source>
</evidence>
<dbReference type="InterPro" id="IPR010505">
    <property type="entry name" value="MoaA_twitch"/>
</dbReference>
<dbReference type="SFLD" id="SFLDG01383">
    <property type="entry name" value="cyclic_pyranopterin_phosphate"/>
    <property type="match status" value="1"/>
</dbReference>
<dbReference type="GO" id="GO:0061798">
    <property type="term" value="F:GTP 3',8'-cyclase activity"/>
    <property type="evidence" value="ECO:0007669"/>
    <property type="project" value="UniProtKB-UniRule"/>
</dbReference>
<evidence type="ECO:0000256" key="12">
    <source>
        <dbReference type="HAMAP-Rule" id="MF_01225"/>
    </source>
</evidence>
<dbReference type="SMART" id="SM00729">
    <property type="entry name" value="Elp3"/>
    <property type="match status" value="1"/>
</dbReference>
<keyword evidence="10 12" id="KW-0456">Lyase</keyword>
<keyword evidence="8 12" id="KW-0342">GTP-binding</keyword>
<evidence type="ECO:0000256" key="8">
    <source>
        <dbReference type="ARBA" id="ARBA00023134"/>
    </source>
</evidence>
<feature type="binding site" evidence="12">
    <location>
        <position position="71"/>
    </location>
    <ligand>
        <name>[4Fe-4S] cluster</name>
        <dbReference type="ChEBI" id="CHEBI:49883"/>
        <label>1</label>
        <note>4Fe-4S-S-AdoMet</note>
    </ligand>
</feature>
<evidence type="ECO:0000256" key="11">
    <source>
        <dbReference type="ARBA" id="ARBA00048697"/>
    </source>
</evidence>
<feature type="binding site" evidence="12">
    <location>
        <position position="245"/>
    </location>
    <ligand>
        <name>S-adenosyl-L-methionine</name>
        <dbReference type="ChEBI" id="CHEBI:59789"/>
    </ligand>
</feature>
<proteinExistence type="inferred from homology"/>
<dbReference type="SFLD" id="SFLDS00029">
    <property type="entry name" value="Radical_SAM"/>
    <property type="match status" value="1"/>
</dbReference>
<sequence>MEPVTPRDPVPVAIGPVPARGGPPDRPSARPERTRATGSSRAPTARLRGDGLVDPWGRAATDLRVSLTDRCNLRCTYCMPAEGLPWAPDESVLTDAEVARLVRVAVERLGVREVRFTGGEPLLRRGLEGIVAATAALRTPDGAPVTTALTTNALGLDKRARALAAAGLGRVNVSLDSLQPARFAAITRRDRLADVLAGLRAARDAGLGPVKVNTVLVRGVNDDEAVPLLAWALEHGYHLRFIEQMPLGPAGSWDRGDLVTAGEILDALTAVFDLVPEPVDARGGAPAETWTVRGRPGATVGVIGSVTRPFCGACDRTRLTADGQVRSCLFAREERDLRGLLRGGADDDAVADAWRAAMWGKKPGHGIDDVGFLQPARTMSAIGG</sequence>
<feature type="binding site" evidence="12">
    <location>
        <position position="311"/>
    </location>
    <ligand>
        <name>[4Fe-4S] cluster</name>
        <dbReference type="ChEBI" id="CHEBI:49883"/>
        <label>2</label>
        <note>4Fe-4S-substrate</note>
    </ligand>
</feature>
<feature type="binding site" evidence="12">
    <location>
        <position position="64"/>
    </location>
    <ligand>
        <name>GTP</name>
        <dbReference type="ChEBI" id="CHEBI:37565"/>
    </ligand>
</feature>
<feature type="binding site" evidence="12">
    <location>
        <position position="150"/>
    </location>
    <ligand>
        <name>GTP</name>
        <dbReference type="ChEBI" id="CHEBI:37565"/>
    </ligand>
</feature>
<keyword evidence="4 12" id="KW-0479">Metal-binding</keyword>
<feature type="region of interest" description="Disordered" evidence="13">
    <location>
        <begin position="1"/>
        <end position="49"/>
    </location>
</feature>
<comment type="cofactor">
    <cofactor evidence="12">
        <name>[4Fe-4S] cluster</name>
        <dbReference type="ChEBI" id="CHEBI:49883"/>
    </cofactor>
    <text evidence="12">Binds 2 [4Fe-4S] clusters. Binds 1 [4Fe-4S] cluster coordinated with 3 cysteines and an exchangeable S-adenosyl-L-methionine and 1 [4Fe-4S] cluster coordinated with 3 cysteines and the GTP-derived substrate.</text>
</comment>
<feature type="binding site" evidence="12">
    <location>
        <position position="119"/>
    </location>
    <ligand>
        <name>S-adenosyl-L-methionine</name>
        <dbReference type="ChEBI" id="CHEBI:59789"/>
    </ligand>
</feature>
<dbReference type="AlphaFoldDB" id="A0A4P7SI49"/>
<dbReference type="SFLD" id="SFLDG01067">
    <property type="entry name" value="SPASM/twitch_domain_containing"/>
    <property type="match status" value="1"/>
</dbReference>
<feature type="binding site" evidence="12">
    <location>
        <position position="328"/>
    </location>
    <ligand>
        <name>[4Fe-4S] cluster</name>
        <dbReference type="ChEBI" id="CHEBI:49883"/>
        <label>2</label>
        <note>4Fe-4S-substrate</note>
    </ligand>
</feature>
<comment type="function">
    <text evidence="12">Catalyzes the cyclization of GTP to (8S)-3',8-cyclo-7,8-dihydroguanosine 5'-triphosphate.</text>
</comment>
<evidence type="ECO:0000256" key="2">
    <source>
        <dbReference type="ARBA" id="ARBA00022485"/>
    </source>
</evidence>
<comment type="similarity">
    <text evidence="12">Belongs to the radical SAM superfamily. MoaA family.</text>
</comment>
<dbReference type="GO" id="GO:0061799">
    <property type="term" value="F:cyclic pyranopterin monophosphate synthase activity"/>
    <property type="evidence" value="ECO:0007669"/>
    <property type="project" value="TreeGrafter"/>
</dbReference>
<dbReference type="GO" id="GO:1904047">
    <property type="term" value="F:S-adenosyl-L-methionine binding"/>
    <property type="evidence" value="ECO:0007669"/>
    <property type="project" value="UniProtKB-UniRule"/>
</dbReference>
<dbReference type="InterPro" id="IPR006638">
    <property type="entry name" value="Elp3/MiaA/NifB-like_rSAM"/>
</dbReference>
<evidence type="ECO:0000256" key="10">
    <source>
        <dbReference type="ARBA" id="ARBA00023239"/>
    </source>
</evidence>
<dbReference type="EMBL" id="CP039291">
    <property type="protein sequence ID" value="QCB93742.1"/>
    <property type="molecule type" value="Genomic_DNA"/>
</dbReference>
<dbReference type="PANTHER" id="PTHR22960:SF0">
    <property type="entry name" value="MOLYBDENUM COFACTOR BIOSYNTHESIS PROTEIN 1"/>
    <property type="match status" value="1"/>
</dbReference>
<dbReference type="InterPro" id="IPR058240">
    <property type="entry name" value="rSAM_sf"/>
</dbReference>
<dbReference type="Proteomes" id="UP000296469">
    <property type="component" value="Chromosome"/>
</dbReference>
<dbReference type="GO" id="GO:0051539">
    <property type="term" value="F:4 iron, 4 sulfur cluster binding"/>
    <property type="evidence" value="ECO:0007669"/>
    <property type="project" value="UniProtKB-UniRule"/>
</dbReference>
<dbReference type="GO" id="GO:0005525">
    <property type="term" value="F:GTP binding"/>
    <property type="evidence" value="ECO:0007669"/>
    <property type="project" value="UniProtKB-UniRule"/>
</dbReference>
<dbReference type="NCBIfam" id="TIGR02666">
    <property type="entry name" value="moaA"/>
    <property type="match status" value="1"/>
</dbReference>
<keyword evidence="6 12" id="KW-0408">Iron</keyword>
<comment type="catalytic activity">
    <reaction evidence="11 12">
        <text>GTP + AH2 + S-adenosyl-L-methionine = (8S)-3',8-cyclo-7,8-dihydroguanosine 5'-triphosphate + 5'-deoxyadenosine + L-methionine + A + H(+)</text>
        <dbReference type="Rhea" id="RHEA:49576"/>
        <dbReference type="ChEBI" id="CHEBI:13193"/>
        <dbReference type="ChEBI" id="CHEBI:15378"/>
        <dbReference type="ChEBI" id="CHEBI:17319"/>
        <dbReference type="ChEBI" id="CHEBI:17499"/>
        <dbReference type="ChEBI" id="CHEBI:37565"/>
        <dbReference type="ChEBI" id="CHEBI:57844"/>
        <dbReference type="ChEBI" id="CHEBI:59789"/>
        <dbReference type="ChEBI" id="CHEBI:131766"/>
        <dbReference type="EC" id="4.1.99.22"/>
    </reaction>
</comment>
<dbReference type="Gene3D" id="3.20.20.70">
    <property type="entry name" value="Aldolase class I"/>
    <property type="match status" value="1"/>
</dbReference>
<protein>
    <recommendedName>
        <fullName evidence="1 12">GTP 3',8-cyclase</fullName>
        <ecNumber evidence="1 12">4.1.99.22</ecNumber>
    </recommendedName>
    <alternativeName>
        <fullName evidence="12">Molybdenum cofactor biosynthesis protein A</fullName>
    </alternativeName>
</protein>
<organism evidence="15 16">
    <name type="scientific">Cellulomonas shaoxiangyii</name>
    <dbReference type="NCBI Taxonomy" id="2566013"/>
    <lineage>
        <taxon>Bacteria</taxon>
        <taxon>Bacillati</taxon>
        <taxon>Actinomycetota</taxon>
        <taxon>Actinomycetes</taxon>
        <taxon>Micrococcales</taxon>
        <taxon>Cellulomonadaceae</taxon>
        <taxon>Cellulomonas</taxon>
    </lineage>
</organism>
<gene>
    <name evidence="12 15" type="primary">moaA</name>
    <name evidence="15" type="ORF">E5225_09395</name>
</gene>
<evidence type="ECO:0000256" key="4">
    <source>
        <dbReference type="ARBA" id="ARBA00022723"/>
    </source>
</evidence>
<evidence type="ECO:0000256" key="13">
    <source>
        <dbReference type="SAM" id="MobiDB-lite"/>
    </source>
</evidence>
<evidence type="ECO:0000256" key="7">
    <source>
        <dbReference type="ARBA" id="ARBA00023014"/>
    </source>
</evidence>
<dbReference type="PROSITE" id="PS51918">
    <property type="entry name" value="RADICAL_SAM"/>
    <property type="match status" value="1"/>
</dbReference>
<feature type="binding site" evidence="12">
    <location>
        <position position="78"/>
    </location>
    <ligand>
        <name>[4Fe-4S] cluster</name>
        <dbReference type="ChEBI" id="CHEBI:49883"/>
        <label>1</label>
        <note>4Fe-4S-S-AdoMet</note>
    </ligand>
</feature>
<dbReference type="Pfam" id="PF04055">
    <property type="entry name" value="Radical_SAM"/>
    <property type="match status" value="1"/>
</dbReference>
<dbReference type="CDD" id="cd21117">
    <property type="entry name" value="Twitch_MoaA"/>
    <property type="match status" value="1"/>
</dbReference>
<feature type="binding site" evidence="12">
    <location>
        <position position="115"/>
    </location>
    <ligand>
        <name>GTP</name>
        <dbReference type="ChEBI" id="CHEBI:37565"/>
    </ligand>
</feature>
<dbReference type="SFLD" id="SFLDG01386">
    <property type="entry name" value="main_SPASM_domain-containing"/>
    <property type="match status" value="1"/>
</dbReference>
<keyword evidence="2 12" id="KW-0004">4Fe-4S</keyword>
<feature type="domain" description="Radical SAM core" evidence="14">
    <location>
        <begin position="55"/>
        <end position="285"/>
    </location>
</feature>
<comment type="pathway">
    <text evidence="12">Cofactor biosynthesis; molybdopterin biosynthesis.</text>
</comment>
<dbReference type="InterPro" id="IPR050105">
    <property type="entry name" value="MoCo_biosynth_MoaA/MoaC"/>
</dbReference>
<dbReference type="RefSeq" id="WP_136225395.1">
    <property type="nucleotide sequence ID" value="NZ_CP039291.1"/>
</dbReference>
<dbReference type="Pfam" id="PF06463">
    <property type="entry name" value="Mob_synth_C"/>
    <property type="match status" value="1"/>
</dbReference>
<evidence type="ECO:0000259" key="14">
    <source>
        <dbReference type="PROSITE" id="PS51918"/>
    </source>
</evidence>
<evidence type="ECO:0000256" key="6">
    <source>
        <dbReference type="ARBA" id="ARBA00023004"/>
    </source>
</evidence>
<keyword evidence="9 12" id="KW-0501">Molybdenum cofactor biosynthesis</keyword>
<feature type="binding site" evidence="12">
    <location>
        <position position="174"/>
    </location>
    <ligand>
        <name>S-adenosyl-L-methionine</name>
        <dbReference type="ChEBI" id="CHEBI:59789"/>
    </ligand>
</feature>
<keyword evidence="7 12" id="KW-0411">Iron-sulfur</keyword>
<evidence type="ECO:0000256" key="5">
    <source>
        <dbReference type="ARBA" id="ARBA00022741"/>
    </source>
</evidence>
<evidence type="ECO:0000256" key="3">
    <source>
        <dbReference type="ARBA" id="ARBA00022691"/>
    </source>
</evidence>
<feature type="binding site" evidence="12">
    <location>
        <position position="75"/>
    </location>
    <ligand>
        <name>[4Fe-4S] cluster</name>
        <dbReference type="ChEBI" id="CHEBI:49883"/>
        <label>1</label>
        <note>4Fe-4S-S-AdoMet</note>
    </ligand>
</feature>